<dbReference type="Gene3D" id="3.90.180.10">
    <property type="entry name" value="Medium-chain alcohol dehydrogenases, catalytic domain"/>
    <property type="match status" value="1"/>
</dbReference>
<comment type="caution">
    <text evidence="4">The sequence shown here is derived from an EMBL/GenBank/DDBJ whole genome shotgun (WGS) entry which is preliminary data.</text>
</comment>
<evidence type="ECO:0000256" key="2">
    <source>
        <dbReference type="ARBA" id="ARBA00023002"/>
    </source>
</evidence>
<dbReference type="InterPro" id="IPR013149">
    <property type="entry name" value="ADH-like_C"/>
</dbReference>
<keyword evidence="2" id="KW-0560">Oxidoreductase</keyword>
<evidence type="ECO:0000313" key="4">
    <source>
        <dbReference type="EMBL" id="MDT0528312.1"/>
    </source>
</evidence>
<dbReference type="PANTHER" id="PTHR48106:SF13">
    <property type="entry name" value="QUINONE OXIDOREDUCTASE-RELATED"/>
    <property type="match status" value="1"/>
</dbReference>
<dbReference type="InterPro" id="IPR011032">
    <property type="entry name" value="GroES-like_sf"/>
</dbReference>
<dbReference type="InterPro" id="IPR036291">
    <property type="entry name" value="NAD(P)-bd_dom_sf"/>
</dbReference>
<accession>A0ABU2WQY8</accession>
<dbReference type="Pfam" id="PF08240">
    <property type="entry name" value="ADH_N"/>
    <property type="match status" value="1"/>
</dbReference>
<evidence type="ECO:0000313" key="5">
    <source>
        <dbReference type="Proteomes" id="UP001180973"/>
    </source>
</evidence>
<dbReference type="InterPro" id="IPR020843">
    <property type="entry name" value="ER"/>
</dbReference>
<dbReference type="RefSeq" id="WP_311410625.1">
    <property type="nucleotide sequence ID" value="NZ_JAVRFL010000004.1"/>
</dbReference>
<evidence type="ECO:0000259" key="3">
    <source>
        <dbReference type="SMART" id="SM00829"/>
    </source>
</evidence>
<gene>
    <name evidence="4" type="ORF">RM555_04790</name>
</gene>
<reference evidence="4" key="1">
    <citation type="submission" date="2023-09" db="EMBL/GenBank/DDBJ databases">
        <title>30 novel species of actinomycetes from the DSMZ collection.</title>
        <authorList>
            <person name="Nouioui I."/>
        </authorList>
    </citation>
    <scope>NUCLEOTIDE SEQUENCE</scope>
    <source>
        <strain evidence="4">DSM 115977</strain>
    </source>
</reference>
<sequence>MRAIRLHEFGPPGNLVLDDLPDLTPGPGQVRIAVSASGVHLLDTTLRRGEAGGPLPLPDLPTIPGREVAGVVDELGEGVDGAWRGRRVVAHLGMVPGGYAEQAVTDVGSLYAVPPGLTDAEAVAAIGTGRTALGVFDLERPTADDVVFVPSAAGGLGWLLVQAARTTGATVVAAARGADRTAKVRELGADLVVDYGRPDWTEVVRDRVGGLSLVYDGVGGAVGRAALELTRPGGRFMMFGWSAGEATRIDTGDVIGRGLTVGWLGQRLRALPGGIPALAARSLELAGQGWWRPLVSTYPLADAAAAHADLEGRRALGKVVLTVAR</sequence>
<dbReference type="SUPFAM" id="SSF51735">
    <property type="entry name" value="NAD(P)-binding Rossmann-fold domains"/>
    <property type="match status" value="1"/>
</dbReference>
<dbReference type="SUPFAM" id="SSF50129">
    <property type="entry name" value="GroES-like"/>
    <property type="match status" value="1"/>
</dbReference>
<protein>
    <submittedName>
        <fullName evidence="4">Zinc-binding dehydrogenase</fullName>
    </submittedName>
</protein>
<proteinExistence type="predicted"/>
<dbReference type="EMBL" id="JAVRFL010000004">
    <property type="protein sequence ID" value="MDT0528312.1"/>
    <property type="molecule type" value="Genomic_DNA"/>
</dbReference>
<dbReference type="Proteomes" id="UP001180973">
    <property type="component" value="Unassembled WGS sequence"/>
</dbReference>
<dbReference type="SMART" id="SM00829">
    <property type="entry name" value="PKS_ER"/>
    <property type="match status" value="1"/>
</dbReference>
<dbReference type="Pfam" id="PF00107">
    <property type="entry name" value="ADH_zinc_N"/>
    <property type="match status" value="1"/>
</dbReference>
<organism evidence="4 5">
    <name type="scientific">Micromonospora reichwaldensis</name>
    <dbReference type="NCBI Taxonomy" id="3075516"/>
    <lineage>
        <taxon>Bacteria</taxon>
        <taxon>Bacillati</taxon>
        <taxon>Actinomycetota</taxon>
        <taxon>Actinomycetes</taxon>
        <taxon>Micromonosporales</taxon>
        <taxon>Micromonosporaceae</taxon>
        <taxon>Micromonospora</taxon>
    </lineage>
</organism>
<keyword evidence="1" id="KW-0521">NADP</keyword>
<dbReference type="PANTHER" id="PTHR48106">
    <property type="entry name" value="QUINONE OXIDOREDUCTASE PIG3-RELATED"/>
    <property type="match status" value="1"/>
</dbReference>
<keyword evidence="5" id="KW-1185">Reference proteome</keyword>
<name>A0ABU2WQY8_9ACTN</name>
<dbReference type="CDD" id="cd08244">
    <property type="entry name" value="MDR_enoyl_red"/>
    <property type="match status" value="1"/>
</dbReference>
<dbReference type="Gene3D" id="3.40.50.720">
    <property type="entry name" value="NAD(P)-binding Rossmann-like Domain"/>
    <property type="match status" value="1"/>
</dbReference>
<evidence type="ECO:0000256" key="1">
    <source>
        <dbReference type="ARBA" id="ARBA00022857"/>
    </source>
</evidence>
<feature type="domain" description="Enoyl reductase (ER)" evidence="3">
    <location>
        <begin position="10"/>
        <end position="321"/>
    </location>
</feature>
<dbReference type="InterPro" id="IPR013154">
    <property type="entry name" value="ADH-like_N"/>
</dbReference>